<comment type="caution">
    <text evidence="7">The sequence shown here is derived from an EMBL/GenBank/DDBJ whole genome shotgun (WGS) entry which is preliminary data.</text>
</comment>
<feature type="domain" description="Aspartate/ornithine carbamoyltransferase Asp/Orn-binding" evidence="5">
    <location>
        <begin position="192"/>
        <end position="244"/>
    </location>
</feature>
<dbReference type="Pfam" id="PF02729">
    <property type="entry name" value="OTCace_N"/>
    <property type="match status" value="1"/>
</dbReference>
<protein>
    <recommendedName>
        <fullName evidence="2">ornithine carbamoyltransferase</fullName>
        <ecNumber evidence="2">2.1.3.3</ecNumber>
    </recommendedName>
</protein>
<dbReference type="Pfam" id="PF00185">
    <property type="entry name" value="OTCace"/>
    <property type="match status" value="2"/>
</dbReference>
<feature type="domain" description="Aspartate/ornithine carbamoyltransferase carbamoyl-P binding" evidence="6">
    <location>
        <begin position="129"/>
        <end position="185"/>
    </location>
</feature>
<feature type="region of interest" description="Disordered" evidence="4">
    <location>
        <begin position="92"/>
        <end position="122"/>
    </location>
</feature>
<sequence length="300" mass="32720">MESEPLRRQWFTLHRPLSFIAFCPPVAASESSLRPVKPQGHGVLARLSASRAILAHRSSDADSIPSRWKDEEKSASICSGKNKDKLPEKWVKETKSSDCGDEDDKDEVDVNGPFSDEVSASGPFSDEVSAEARVFSILCNVNLVTLALSQDLLDLAKYGSVPVINGLTDYNHYCQIMADALTIIEHKGYIGNVKVVYVGDSNDVGHSLLRFAAVVPIHFVCACPRGFEPDTATVELVRSKGEREDDGAGITDAFFIHCLPAERGVEVTDGVIEAPKSIVFPQAENRMHAQNAVMLHVLGE</sequence>
<dbReference type="PANTHER" id="PTHR45753">
    <property type="entry name" value="ORNITHINE CARBAMOYLTRANSFERASE, MITOCHONDRIAL"/>
    <property type="match status" value="1"/>
</dbReference>
<dbReference type="PANTHER" id="PTHR45753:SF3">
    <property type="entry name" value="ORNITHINE TRANSCARBAMYLASE, MITOCHONDRIAL"/>
    <property type="match status" value="1"/>
</dbReference>
<keyword evidence="3" id="KW-0808">Transferase</keyword>
<dbReference type="AlphaFoldDB" id="A0ABD3H3L7"/>
<keyword evidence="8" id="KW-1185">Reference proteome</keyword>
<accession>A0ABD3H3L7</accession>
<gene>
    <name evidence="7" type="ORF">R1sor_003161</name>
</gene>
<dbReference type="InterPro" id="IPR006131">
    <property type="entry name" value="Asp_carbamoyltransf_Asp/Orn-bd"/>
</dbReference>
<dbReference type="EC" id="2.1.3.3" evidence="2"/>
<evidence type="ECO:0000313" key="7">
    <source>
        <dbReference type="EMBL" id="KAL3685139.1"/>
    </source>
</evidence>
<dbReference type="SUPFAM" id="SSF53671">
    <property type="entry name" value="Aspartate/ornithine carbamoyltransferase"/>
    <property type="match status" value="1"/>
</dbReference>
<dbReference type="Proteomes" id="UP001633002">
    <property type="component" value="Unassembled WGS sequence"/>
</dbReference>
<evidence type="ECO:0000256" key="1">
    <source>
        <dbReference type="ARBA" id="ARBA00007805"/>
    </source>
</evidence>
<dbReference type="GO" id="GO:0004585">
    <property type="term" value="F:ornithine carbamoyltransferase activity"/>
    <property type="evidence" value="ECO:0007669"/>
    <property type="project" value="UniProtKB-EC"/>
</dbReference>
<feature type="domain" description="Aspartate/ornithine carbamoyltransferase Asp/Orn-binding" evidence="5">
    <location>
        <begin position="252"/>
        <end position="296"/>
    </location>
</feature>
<name>A0ABD3H3L7_9MARC</name>
<evidence type="ECO:0000256" key="4">
    <source>
        <dbReference type="SAM" id="MobiDB-lite"/>
    </source>
</evidence>
<evidence type="ECO:0000256" key="2">
    <source>
        <dbReference type="ARBA" id="ARBA00013007"/>
    </source>
</evidence>
<dbReference type="EMBL" id="JBJQOH010000006">
    <property type="protein sequence ID" value="KAL3685139.1"/>
    <property type="molecule type" value="Genomic_DNA"/>
</dbReference>
<dbReference type="Gene3D" id="3.40.50.1370">
    <property type="entry name" value="Aspartate/ornithine carbamoyltransferase"/>
    <property type="match status" value="3"/>
</dbReference>
<evidence type="ECO:0000313" key="8">
    <source>
        <dbReference type="Proteomes" id="UP001633002"/>
    </source>
</evidence>
<feature type="compositionally biased region" description="Acidic residues" evidence="4">
    <location>
        <begin position="99"/>
        <end position="109"/>
    </location>
</feature>
<evidence type="ECO:0000259" key="6">
    <source>
        <dbReference type="Pfam" id="PF02729"/>
    </source>
</evidence>
<dbReference type="InterPro" id="IPR036901">
    <property type="entry name" value="Asp/Orn_carbamoylTrfase_sf"/>
</dbReference>
<comment type="similarity">
    <text evidence="1">Belongs to the aspartate/ornithine carbamoyltransferase superfamily. OTCase family.</text>
</comment>
<dbReference type="InterPro" id="IPR006132">
    <property type="entry name" value="Asp/Orn_carbamoyltranf_P-bd"/>
</dbReference>
<evidence type="ECO:0000259" key="5">
    <source>
        <dbReference type="Pfam" id="PF00185"/>
    </source>
</evidence>
<organism evidence="7 8">
    <name type="scientific">Riccia sorocarpa</name>
    <dbReference type="NCBI Taxonomy" id="122646"/>
    <lineage>
        <taxon>Eukaryota</taxon>
        <taxon>Viridiplantae</taxon>
        <taxon>Streptophyta</taxon>
        <taxon>Embryophyta</taxon>
        <taxon>Marchantiophyta</taxon>
        <taxon>Marchantiopsida</taxon>
        <taxon>Marchantiidae</taxon>
        <taxon>Marchantiales</taxon>
        <taxon>Ricciaceae</taxon>
        <taxon>Riccia</taxon>
    </lineage>
</organism>
<proteinExistence type="inferred from homology"/>
<evidence type="ECO:0000256" key="3">
    <source>
        <dbReference type="ARBA" id="ARBA00022679"/>
    </source>
</evidence>
<reference evidence="7 8" key="1">
    <citation type="submission" date="2024-09" db="EMBL/GenBank/DDBJ databases">
        <title>Chromosome-scale assembly of Riccia sorocarpa.</title>
        <authorList>
            <person name="Paukszto L."/>
        </authorList>
    </citation>
    <scope>NUCLEOTIDE SEQUENCE [LARGE SCALE GENOMIC DNA]</scope>
    <source>
        <strain evidence="7">LP-2024</strain>
        <tissue evidence="7">Aerial parts of the thallus</tissue>
    </source>
</reference>